<reference evidence="1 2" key="1">
    <citation type="submission" date="2018-03" db="EMBL/GenBank/DDBJ databases">
        <title>The uncultured portion of the human microbiome is neutrally assembled.</title>
        <authorList>
            <person name="Jeraldo P."/>
            <person name="Boardman L."/>
            <person name="White B.A."/>
            <person name="Nelson H."/>
            <person name="Goldenfeld N."/>
            <person name="Chia N."/>
        </authorList>
    </citation>
    <scope>NUCLEOTIDE SEQUENCE [LARGE SCALE GENOMIC DNA]</scope>
    <source>
        <strain evidence="1">CIM:MAG 903</strain>
    </source>
</reference>
<sequence length="168" mass="20110">MNNILDLYIHKLLNSNIEEDKMELYIDLFSKFLSYSNPDYKYNGTYLNQYISNFKKVYYALKNKNIIYNKIFMELTGLGKEFELVIDDVYKGVYSLINVRDSEYIGYNQNKIIDDSVEIKLKIKNGEEEYLFCRSYWNLENHILDKVLKDVEIYLKAKGLWRINNETA</sequence>
<name>A0A316M2V4_9CLOT</name>
<proteinExistence type="predicted"/>
<comment type="caution">
    <text evidence="1">The sequence shown here is derived from an EMBL/GenBank/DDBJ whole genome shotgun (WGS) entry which is preliminary data.</text>
</comment>
<evidence type="ECO:0000313" key="1">
    <source>
        <dbReference type="EMBL" id="PWL52534.1"/>
    </source>
</evidence>
<accession>A0A316M2V4</accession>
<dbReference type="AlphaFoldDB" id="A0A316M2V4"/>
<protein>
    <submittedName>
        <fullName evidence="1">Uncharacterized protein</fullName>
    </submittedName>
</protein>
<evidence type="ECO:0000313" key="2">
    <source>
        <dbReference type="Proteomes" id="UP000246114"/>
    </source>
</evidence>
<organism evidence="1 2">
    <name type="scientific">Clostridium cadaveris</name>
    <dbReference type="NCBI Taxonomy" id="1529"/>
    <lineage>
        <taxon>Bacteria</taxon>
        <taxon>Bacillati</taxon>
        <taxon>Bacillota</taxon>
        <taxon>Clostridia</taxon>
        <taxon>Eubacteriales</taxon>
        <taxon>Clostridiaceae</taxon>
        <taxon>Clostridium</taxon>
    </lineage>
</organism>
<gene>
    <name evidence="1" type="ORF">DBY38_10385</name>
</gene>
<dbReference type="EMBL" id="QAMZ01000048">
    <property type="protein sequence ID" value="PWL52534.1"/>
    <property type="molecule type" value="Genomic_DNA"/>
</dbReference>
<dbReference type="Proteomes" id="UP000246114">
    <property type="component" value="Unassembled WGS sequence"/>
</dbReference>